<evidence type="ECO:0000256" key="2">
    <source>
        <dbReference type="ARBA" id="ARBA00022777"/>
    </source>
</evidence>
<dbReference type="Gene3D" id="3.40.1190.20">
    <property type="match status" value="1"/>
</dbReference>
<dbReference type="AlphaFoldDB" id="A0A1G4Z0P8"/>
<reference evidence="5" key="1">
    <citation type="submission" date="2016-10" db="EMBL/GenBank/DDBJ databases">
        <authorList>
            <person name="Varghese N."/>
            <person name="Submissions S."/>
        </authorList>
    </citation>
    <scope>NUCLEOTIDE SEQUENCE [LARGE SCALE GENOMIC DNA]</scope>
    <source>
        <strain evidence="5">DSM 45722</strain>
    </source>
</reference>
<dbReference type="PRINTS" id="PR00990">
    <property type="entry name" value="RIBOKINASE"/>
</dbReference>
<dbReference type="RefSeq" id="WP_165839455.1">
    <property type="nucleotide sequence ID" value="NZ_FMUH01000007.1"/>
</dbReference>
<dbReference type="PANTHER" id="PTHR10584:SF157">
    <property type="entry name" value="SULFOFRUCTOSE KINASE"/>
    <property type="match status" value="1"/>
</dbReference>
<dbReference type="Pfam" id="PF00294">
    <property type="entry name" value="PfkB"/>
    <property type="match status" value="1"/>
</dbReference>
<dbReference type="PANTHER" id="PTHR10584">
    <property type="entry name" value="SUGAR KINASE"/>
    <property type="match status" value="1"/>
</dbReference>
<dbReference type="InterPro" id="IPR029056">
    <property type="entry name" value="Ribokinase-like"/>
</dbReference>
<accession>A0A1G4Z0P8</accession>
<feature type="domain" description="Carbohydrate kinase PfkB" evidence="3">
    <location>
        <begin position="7"/>
        <end position="279"/>
    </location>
</feature>
<dbReference type="EMBL" id="FMUH01000007">
    <property type="protein sequence ID" value="SCX59270.1"/>
    <property type="molecule type" value="Genomic_DNA"/>
</dbReference>
<name>A0A1G4Z0P8_9ACTN</name>
<dbReference type="Proteomes" id="UP000198981">
    <property type="component" value="Unassembled WGS sequence"/>
</dbReference>
<protein>
    <submittedName>
        <fullName evidence="4">Ribokinase</fullName>
    </submittedName>
</protein>
<evidence type="ECO:0000313" key="5">
    <source>
        <dbReference type="Proteomes" id="UP000198981"/>
    </source>
</evidence>
<dbReference type="STRING" id="1960309.SAMN03159343_3931"/>
<dbReference type="SUPFAM" id="SSF53613">
    <property type="entry name" value="Ribokinase-like"/>
    <property type="match status" value="1"/>
</dbReference>
<evidence type="ECO:0000259" key="3">
    <source>
        <dbReference type="Pfam" id="PF00294"/>
    </source>
</evidence>
<keyword evidence="1" id="KW-0808">Transferase</keyword>
<dbReference type="GO" id="GO:0006796">
    <property type="term" value="P:phosphate-containing compound metabolic process"/>
    <property type="evidence" value="ECO:0007669"/>
    <property type="project" value="UniProtKB-ARBA"/>
</dbReference>
<proteinExistence type="predicted"/>
<evidence type="ECO:0000256" key="1">
    <source>
        <dbReference type="ARBA" id="ARBA00022679"/>
    </source>
</evidence>
<keyword evidence="2 4" id="KW-0418">Kinase</keyword>
<dbReference type="GO" id="GO:0016301">
    <property type="term" value="F:kinase activity"/>
    <property type="evidence" value="ECO:0007669"/>
    <property type="project" value="UniProtKB-KW"/>
</dbReference>
<evidence type="ECO:0000313" key="4">
    <source>
        <dbReference type="EMBL" id="SCX59270.1"/>
    </source>
</evidence>
<dbReference type="GO" id="GO:0005829">
    <property type="term" value="C:cytosol"/>
    <property type="evidence" value="ECO:0007669"/>
    <property type="project" value="TreeGrafter"/>
</dbReference>
<keyword evidence="5" id="KW-1185">Reference proteome</keyword>
<sequence length="292" mass="29078">MTPGAPVVFCGYANLDVVGRVPRFPAPDERVHATAIDQLPGGMGANAAVACARAGATTAFAGVVGTDPASDLFLAQLAFEGVDAGWTDRTGYLSTAIVLVDGAGRRSVVSQDDALDAEHVARTADRLAGLGGGLLYLDGYRAAQLPAAARPGVVLTVDLDGCENPDVARAALAAADHAVVGRTRLTELLGLTPADRGPRTTLVVTDGPAGWQLAGPDGIASGAALSVEVVDDTGAGDCFVGTHLAGLAAGLGPVEAATRAGVAASLSCTQEGARAAPSPARVTEALHQLATA</sequence>
<dbReference type="InterPro" id="IPR002139">
    <property type="entry name" value="Ribo/fructo_kinase"/>
</dbReference>
<dbReference type="InterPro" id="IPR011611">
    <property type="entry name" value="PfkB_dom"/>
</dbReference>
<organism evidence="4 5">
    <name type="scientific">Klenkia marina</name>
    <dbReference type="NCBI Taxonomy" id="1960309"/>
    <lineage>
        <taxon>Bacteria</taxon>
        <taxon>Bacillati</taxon>
        <taxon>Actinomycetota</taxon>
        <taxon>Actinomycetes</taxon>
        <taxon>Geodermatophilales</taxon>
        <taxon>Geodermatophilaceae</taxon>
        <taxon>Klenkia</taxon>
    </lineage>
</organism>
<gene>
    <name evidence="4" type="ORF">SAMN03159343_3931</name>
</gene>